<dbReference type="Pfam" id="PF20684">
    <property type="entry name" value="Fung_rhodopsin"/>
    <property type="match status" value="1"/>
</dbReference>
<feature type="transmembrane region" description="Helical" evidence="7">
    <location>
        <begin position="47"/>
        <end position="67"/>
    </location>
</feature>
<evidence type="ECO:0000256" key="3">
    <source>
        <dbReference type="ARBA" id="ARBA00022989"/>
    </source>
</evidence>
<dbReference type="EMBL" id="KZ824451">
    <property type="protein sequence ID" value="RAK98747.1"/>
    <property type="molecule type" value="Genomic_DNA"/>
</dbReference>
<dbReference type="InterPro" id="IPR049326">
    <property type="entry name" value="Rhodopsin_dom_fungi"/>
</dbReference>
<dbReference type="PANTHER" id="PTHR33048">
    <property type="entry name" value="PTH11-LIKE INTEGRAL MEMBRANE PROTEIN (AFU_ORTHOLOGUE AFUA_5G11245)"/>
    <property type="match status" value="1"/>
</dbReference>
<evidence type="ECO:0000256" key="7">
    <source>
        <dbReference type="SAM" id="Phobius"/>
    </source>
</evidence>
<proteinExistence type="inferred from homology"/>
<dbReference type="STRING" id="1448316.A0A395GVM9"/>
<dbReference type="InterPro" id="IPR052337">
    <property type="entry name" value="SAT4-like"/>
</dbReference>
<evidence type="ECO:0000256" key="6">
    <source>
        <dbReference type="SAM" id="MobiDB-lite"/>
    </source>
</evidence>
<feature type="transmembrane region" description="Helical" evidence="7">
    <location>
        <begin position="210"/>
        <end position="230"/>
    </location>
</feature>
<gene>
    <name evidence="9" type="ORF">BO80DRAFT_479214</name>
</gene>
<feature type="region of interest" description="Disordered" evidence="6">
    <location>
        <begin position="286"/>
        <end position="323"/>
    </location>
</feature>
<sequence>MNYSMPLVGHSLAIFICAAVMMGVSIMAVALRTFVRLYSVHAFGWDDALMVIALAFFIALDACWMVASKRGVGHKNEEFTNIETLEQALRWWWICQTLYSWSAAIAKTSISVALLRLAVHKMHRIILWTVTGLVILAGLMIWLVFLAGCQPISHFWFYVNPNHHGRCISRQVLLDLGYVYSSLIVFSDITLGIMPAVLLWDLQMNRWTKVALGVVLGLGALESVAVIIRIPYLHTYDDPNLLYATYQIDFWSIIEIGIGITAGSLATLRPLLLLFLDTRSYYAGTSPAAKRGKSRGEQAHPLSSLTKDGQRRRLNDPNIWPPDFAGNKTHSRLVTIVSSRLSFAGSSQEELDLDRRPWQGQNQVNISTTFKISEGGAEGAAEMI</sequence>
<protein>
    <submittedName>
        <fullName evidence="9">Pectinesterase</fullName>
    </submittedName>
</protein>
<dbReference type="RefSeq" id="XP_025573075.1">
    <property type="nucleotide sequence ID" value="XM_025723293.1"/>
</dbReference>
<dbReference type="Proteomes" id="UP000249402">
    <property type="component" value="Unassembled WGS sequence"/>
</dbReference>
<keyword evidence="10" id="KW-1185">Reference proteome</keyword>
<dbReference type="OrthoDB" id="3897607at2759"/>
<evidence type="ECO:0000313" key="9">
    <source>
        <dbReference type="EMBL" id="RAK98747.1"/>
    </source>
</evidence>
<dbReference type="PANTHER" id="PTHR33048:SF140">
    <property type="entry name" value="ATPASE, PUTATIVE (EUROFUNG)-RELATED"/>
    <property type="match status" value="1"/>
</dbReference>
<feature type="transmembrane region" description="Helical" evidence="7">
    <location>
        <begin position="178"/>
        <end position="198"/>
    </location>
</feature>
<feature type="transmembrane region" description="Helical" evidence="7">
    <location>
        <begin position="125"/>
        <end position="158"/>
    </location>
</feature>
<keyword evidence="3 7" id="KW-1133">Transmembrane helix</keyword>
<keyword evidence="4 7" id="KW-0472">Membrane</keyword>
<evidence type="ECO:0000259" key="8">
    <source>
        <dbReference type="Pfam" id="PF20684"/>
    </source>
</evidence>
<evidence type="ECO:0000256" key="4">
    <source>
        <dbReference type="ARBA" id="ARBA00023136"/>
    </source>
</evidence>
<organism evidence="9 10">
    <name type="scientific">Aspergillus ibericus CBS 121593</name>
    <dbReference type="NCBI Taxonomy" id="1448316"/>
    <lineage>
        <taxon>Eukaryota</taxon>
        <taxon>Fungi</taxon>
        <taxon>Dikarya</taxon>
        <taxon>Ascomycota</taxon>
        <taxon>Pezizomycotina</taxon>
        <taxon>Eurotiomycetes</taxon>
        <taxon>Eurotiomycetidae</taxon>
        <taxon>Eurotiales</taxon>
        <taxon>Aspergillaceae</taxon>
        <taxon>Aspergillus</taxon>
        <taxon>Aspergillus subgen. Circumdati</taxon>
    </lineage>
</organism>
<feature type="transmembrane region" description="Helical" evidence="7">
    <location>
        <begin position="250"/>
        <end position="276"/>
    </location>
</feature>
<evidence type="ECO:0000256" key="1">
    <source>
        <dbReference type="ARBA" id="ARBA00004141"/>
    </source>
</evidence>
<keyword evidence="2 7" id="KW-0812">Transmembrane</keyword>
<reference evidence="9 10" key="1">
    <citation type="submission" date="2018-02" db="EMBL/GenBank/DDBJ databases">
        <title>The genomes of Aspergillus section Nigri reveals drivers in fungal speciation.</title>
        <authorList>
            <consortium name="DOE Joint Genome Institute"/>
            <person name="Vesth T.C."/>
            <person name="Nybo J."/>
            <person name="Theobald S."/>
            <person name="Brandl J."/>
            <person name="Frisvad J.C."/>
            <person name="Nielsen K.F."/>
            <person name="Lyhne E.K."/>
            <person name="Kogle M.E."/>
            <person name="Kuo A."/>
            <person name="Riley R."/>
            <person name="Clum A."/>
            <person name="Nolan M."/>
            <person name="Lipzen A."/>
            <person name="Salamov A."/>
            <person name="Henrissat B."/>
            <person name="Wiebenga A."/>
            <person name="De vries R.P."/>
            <person name="Grigoriev I.V."/>
            <person name="Mortensen U.H."/>
            <person name="Andersen M.R."/>
            <person name="Baker S.E."/>
        </authorList>
    </citation>
    <scope>NUCLEOTIDE SEQUENCE [LARGE SCALE GENOMIC DNA]</scope>
    <source>
        <strain evidence="9 10">CBS 121593</strain>
    </source>
</reference>
<dbReference type="GeneID" id="37228158"/>
<evidence type="ECO:0000256" key="5">
    <source>
        <dbReference type="ARBA" id="ARBA00038359"/>
    </source>
</evidence>
<dbReference type="AlphaFoldDB" id="A0A395GVM9"/>
<dbReference type="GO" id="GO:0016020">
    <property type="term" value="C:membrane"/>
    <property type="evidence" value="ECO:0007669"/>
    <property type="project" value="UniProtKB-SubCell"/>
</dbReference>
<dbReference type="VEuPathDB" id="FungiDB:BO80DRAFT_479214"/>
<comment type="similarity">
    <text evidence="5">Belongs to the SAT4 family.</text>
</comment>
<comment type="subcellular location">
    <subcellularLocation>
        <location evidence="1">Membrane</location>
        <topology evidence="1">Multi-pass membrane protein</topology>
    </subcellularLocation>
</comment>
<feature type="transmembrane region" description="Helical" evidence="7">
    <location>
        <begin position="12"/>
        <end position="35"/>
    </location>
</feature>
<evidence type="ECO:0000256" key="2">
    <source>
        <dbReference type="ARBA" id="ARBA00022692"/>
    </source>
</evidence>
<name>A0A395GVM9_9EURO</name>
<accession>A0A395GVM9</accession>
<feature type="domain" description="Rhodopsin" evidence="8">
    <location>
        <begin position="31"/>
        <end position="272"/>
    </location>
</feature>
<evidence type="ECO:0000313" key="10">
    <source>
        <dbReference type="Proteomes" id="UP000249402"/>
    </source>
</evidence>